<organism evidence="3 4">
    <name type="scientific">Candidatus Lloydbacteria bacterium RIFCSPLOWO2_02_FULL_51_11</name>
    <dbReference type="NCBI Taxonomy" id="1798667"/>
    <lineage>
        <taxon>Bacteria</taxon>
        <taxon>Candidatus Lloydiibacteriota</taxon>
    </lineage>
</organism>
<sequence length="426" mass="48224">MNTHRNVETKVYLGKEDRLRHFYCIGQTGTGKTTLLKNMIVHDMRKGEGVCMIDPHGSDILDVLALVPPERREDVIYFDPSYTERAIGLNMLEIDERYPEQKTFVVNELFSIFQKLYGAVPESMGPMFEQYFRNAALLVLEDPASGSTLLDISRVLSDKTFRELKLSRAKNPLIAQFWREIAEKAGGEQALENIVPYITSKFDVFMANDFLRPIIAQEKSSLNFRKIMDEKKILLVNLAKGRLGDINAHLLGLIIVGKILMAALSRMDAPRDSLPPFYLYIDEFQNITTDSVTTILSEARKYKLSLTMAHQFIAQLEEKIKDAVFGNVGSMAVFRVGADDAEFLEKQFEPALAARDLLALDNFNAYAKLLANGRPMKPTSLVLIPPEKGDTEGVAALRDQSYMKYGRSRTEVEEEIRNRYTTPKSS</sequence>
<dbReference type="Pfam" id="PF01935">
    <property type="entry name" value="DUF87"/>
    <property type="match status" value="1"/>
</dbReference>
<reference evidence="3 4" key="1">
    <citation type="journal article" date="2016" name="Nat. Commun.">
        <title>Thousands of microbial genomes shed light on interconnected biogeochemical processes in an aquifer system.</title>
        <authorList>
            <person name="Anantharaman K."/>
            <person name="Brown C.T."/>
            <person name="Hug L.A."/>
            <person name="Sharon I."/>
            <person name="Castelle C.J."/>
            <person name="Probst A.J."/>
            <person name="Thomas B.C."/>
            <person name="Singh A."/>
            <person name="Wilkins M.J."/>
            <person name="Karaoz U."/>
            <person name="Brodie E.L."/>
            <person name="Williams K.H."/>
            <person name="Hubbard S.S."/>
            <person name="Banfield J.F."/>
        </authorList>
    </citation>
    <scope>NUCLEOTIDE SEQUENCE [LARGE SCALE GENOMIC DNA]</scope>
</reference>
<dbReference type="Proteomes" id="UP000177573">
    <property type="component" value="Unassembled WGS sequence"/>
</dbReference>
<evidence type="ECO:0008006" key="5">
    <source>
        <dbReference type="Google" id="ProtNLM"/>
    </source>
</evidence>
<feature type="domain" description="Helicase HerA central" evidence="1">
    <location>
        <begin position="8"/>
        <end position="57"/>
    </location>
</feature>
<dbReference type="EMBL" id="MHLR01000004">
    <property type="protein sequence ID" value="OGZ15797.1"/>
    <property type="molecule type" value="Genomic_DNA"/>
</dbReference>
<dbReference type="InterPro" id="IPR032689">
    <property type="entry name" value="TraG-D_C"/>
</dbReference>
<evidence type="ECO:0000259" key="2">
    <source>
        <dbReference type="Pfam" id="PF12696"/>
    </source>
</evidence>
<name>A0A1G2DQ78_9BACT</name>
<dbReference type="CDD" id="cd01127">
    <property type="entry name" value="TrwB_TraG_TraD_VirD4"/>
    <property type="match status" value="1"/>
</dbReference>
<evidence type="ECO:0000259" key="1">
    <source>
        <dbReference type="Pfam" id="PF01935"/>
    </source>
</evidence>
<evidence type="ECO:0000313" key="4">
    <source>
        <dbReference type="Proteomes" id="UP000177573"/>
    </source>
</evidence>
<comment type="caution">
    <text evidence="3">The sequence shown here is derived from an EMBL/GenBank/DDBJ whole genome shotgun (WGS) entry which is preliminary data.</text>
</comment>
<dbReference type="PANTHER" id="PTHR30121:SF11">
    <property type="entry name" value="AAA+ ATPASE DOMAIN-CONTAINING PROTEIN"/>
    <property type="match status" value="1"/>
</dbReference>
<dbReference type="STRING" id="1798667.A3J08_00110"/>
<dbReference type="InterPro" id="IPR002789">
    <property type="entry name" value="HerA_central"/>
</dbReference>
<accession>A0A1G2DQ78</accession>
<feature type="domain" description="TraD/TraG TraM recognition site" evidence="2">
    <location>
        <begin position="276"/>
        <end position="345"/>
    </location>
</feature>
<evidence type="ECO:0000313" key="3">
    <source>
        <dbReference type="EMBL" id="OGZ15797.1"/>
    </source>
</evidence>
<dbReference type="SUPFAM" id="SSF52540">
    <property type="entry name" value="P-loop containing nucleoside triphosphate hydrolases"/>
    <property type="match status" value="1"/>
</dbReference>
<gene>
    <name evidence="3" type="ORF">A3J08_00110</name>
</gene>
<dbReference type="AlphaFoldDB" id="A0A1G2DQ78"/>
<dbReference type="Gene3D" id="3.40.50.300">
    <property type="entry name" value="P-loop containing nucleotide triphosphate hydrolases"/>
    <property type="match status" value="2"/>
</dbReference>
<dbReference type="InterPro" id="IPR027417">
    <property type="entry name" value="P-loop_NTPase"/>
</dbReference>
<protein>
    <recommendedName>
        <fullName evidence="5">TraD/TraG TraM recognition site domain-containing protein</fullName>
    </recommendedName>
</protein>
<proteinExistence type="predicted"/>
<dbReference type="Pfam" id="PF12696">
    <property type="entry name" value="TraG-D_C"/>
    <property type="match status" value="1"/>
</dbReference>
<dbReference type="PANTHER" id="PTHR30121">
    <property type="entry name" value="UNCHARACTERIZED PROTEIN YJGR-RELATED"/>
    <property type="match status" value="1"/>
</dbReference>
<dbReference type="InterPro" id="IPR051162">
    <property type="entry name" value="T4SS_component"/>
</dbReference>